<name>A0AAD8LKX3_BABGI</name>
<gene>
    <name evidence="1" type="ORF">BgAZ_202890</name>
</gene>
<comment type="caution">
    <text evidence="1">The sequence shown here is derived from an EMBL/GenBank/DDBJ whole genome shotgun (WGS) entry which is preliminary data.</text>
</comment>
<evidence type="ECO:0000313" key="1">
    <source>
        <dbReference type="EMBL" id="KAK1443413.1"/>
    </source>
</evidence>
<accession>A0AAD8LKX3</accession>
<dbReference type="AlphaFoldDB" id="A0AAD8LKX3"/>
<dbReference type="EMBL" id="JAVEPI010000002">
    <property type="protein sequence ID" value="KAK1443413.1"/>
    <property type="molecule type" value="Genomic_DNA"/>
</dbReference>
<sequence length="809" mass="91544">MELLKELDMEELYRSEEYLNSVLSGRYAKGSYEGNSNSSILQQGMSHHSYQGAPNGKELENGYNNDKHVVLDKTDAVSSKLNGASVAPSVSPSIDQLLKHLSNMNIMLWRSAEELQTDASEKVKCFVEGVNALNIQGTTAGDDVADALKCCDEIVRSISRKYEKTRSLQLLKNLESMLKVNYNAASLIYNWDDTVKDIRKMINAYKSFNECQTEKRLSLFFDENTEMFNYKKALELKECLVSIKVSKELYLGGKGEFAGMAQAVEEFTAEYEAIVEDVSEEISDKYFYKKDIEKYSDNVGGIPEANDVFPKYTKLYANMFDGKQAVDMMLQRIITATAKSLSIQFSAIWEQHVGFMQYEASYSLSMLLSAVPSLTKHCFDSVISHITKKSPLIHLLLSTMVEQGFLRDYKDTLGGLIADVVERYMGNFEAVDELFTVAPEQDFLSIATVVFTSLELDVNYMCTKLEEMNLKERMLRMQVVPVRMLGNYACALNDMSSKSQWDGKIKQESTCISDVLSKYEDFLSYVKEVKVSSKGILTSSDEPDIYGGISWLYNRCFIWNLRPTYAQLMTTCSEEYTSQFSHFSDGDLPKYVSITIELECHKTLSKLLEGNKCLRELLKNTFTPCSKHPDAASVICCSTVNVVMGSKEFATDYLTEELFEFVKEENIEEAMETLFFEDSGCIEVVSSQIIEYIACRASAMMESHYTVSQRGSLLYNDEGNEVSPAILLVGEYFTLLLPLFSDEEFLPFKILARAFTKFIDGEFEALSKLQPKDPLAVKQHKIDVEHLILLSNYCGAELADSLELLLEEM</sequence>
<proteinExistence type="predicted"/>
<evidence type="ECO:0000313" key="2">
    <source>
        <dbReference type="Proteomes" id="UP001230268"/>
    </source>
</evidence>
<protein>
    <submittedName>
        <fullName evidence="1">Uncharacterized protein</fullName>
    </submittedName>
</protein>
<keyword evidence="2" id="KW-1185">Reference proteome</keyword>
<organism evidence="1 2">
    <name type="scientific">Babesia gibsoni</name>
    <dbReference type="NCBI Taxonomy" id="33632"/>
    <lineage>
        <taxon>Eukaryota</taxon>
        <taxon>Sar</taxon>
        <taxon>Alveolata</taxon>
        <taxon>Apicomplexa</taxon>
        <taxon>Aconoidasida</taxon>
        <taxon>Piroplasmida</taxon>
        <taxon>Babesiidae</taxon>
        <taxon>Babesia</taxon>
    </lineage>
</organism>
<reference evidence="1" key="1">
    <citation type="submission" date="2023-08" db="EMBL/GenBank/DDBJ databases">
        <title>Draft sequence of the Babesia gibsoni genome.</title>
        <authorList>
            <person name="Yamagishi J.Y."/>
            <person name="Xuan X.X."/>
        </authorList>
    </citation>
    <scope>NUCLEOTIDE SEQUENCE</scope>
    <source>
        <strain evidence="1">Azabu</strain>
    </source>
</reference>
<dbReference type="Proteomes" id="UP001230268">
    <property type="component" value="Unassembled WGS sequence"/>
</dbReference>